<accession>A0ABY2SQF6</accession>
<organism evidence="1 2">
    <name type="scientific">Martelella alba</name>
    <dbReference type="NCBI Taxonomy" id="2590451"/>
    <lineage>
        <taxon>Bacteria</taxon>
        <taxon>Pseudomonadati</taxon>
        <taxon>Pseudomonadota</taxon>
        <taxon>Alphaproteobacteria</taxon>
        <taxon>Hyphomicrobiales</taxon>
        <taxon>Aurantimonadaceae</taxon>
        <taxon>Martelella</taxon>
    </lineage>
</organism>
<evidence type="ECO:0000313" key="2">
    <source>
        <dbReference type="Proteomes" id="UP000305202"/>
    </source>
</evidence>
<evidence type="ECO:0000313" key="1">
    <source>
        <dbReference type="EMBL" id="TKI08342.1"/>
    </source>
</evidence>
<comment type="caution">
    <text evidence="1">The sequence shown here is derived from an EMBL/GenBank/DDBJ whole genome shotgun (WGS) entry which is preliminary data.</text>
</comment>
<proteinExistence type="predicted"/>
<protein>
    <submittedName>
        <fullName evidence="1">Uncharacterized protein</fullName>
    </submittedName>
</protein>
<keyword evidence="2" id="KW-1185">Reference proteome</keyword>
<sequence>MVRQKCSGIRRSYLAGGVKKFGDYLNSPEFPNDVRAFMDGLGKLINGISRSYHWIVGDDNSDLPWGVRSANGAPVSSSGNPGFNFLGRPAAPDIINSQEPVGSSGLEKRNWLAGPLDWIVDKHRELVNWTYHNPLNLRSAPGVPSVNGFASFKNSDDGIRAAWAQLQRYANGQFNGKNINTINDIVSTFAPKSDHNDTDSYIRFVSQRMGVDPNAHLNLNDSGIMSQLISAMAKRESGSDYSPSTIIRIENATGGNATVISSQLAH</sequence>
<dbReference type="EMBL" id="SZPQ01000002">
    <property type="protein sequence ID" value="TKI08342.1"/>
    <property type="molecule type" value="Genomic_DNA"/>
</dbReference>
<dbReference type="Proteomes" id="UP000305202">
    <property type="component" value="Unassembled WGS sequence"/>
</dbReference>
<reference evidence="1 2" key="1">
    <citation type="submission" date="2019-04" db="EMBL/GenBank/DDBJ databases">
        <authorList>
            <person name="Li M."/>
            <person name="Gao C."/>
        </authorList>
    </citation>
    <scope>NUCLEOTIDE SEQUENCE [LARGE SCALE GENOMIC DNA]</scope>
    <source>
        <strain evidence="1 2">BGMRC 2031</strain>
    </source>
</reference>
<gene>
    <name evidence="1" type="ORF">FCN80_04145</name>
</gene>
<name>A0ABY2SQF6_9HYPH</name>